<protein>
    <recommendedName>
        <fullName evidence="5">Probable membrane transporter protein</fullName>
    </recommendedName>
</protein>
<accession>A0A2W1K4A6</accession>
<evidence type="ECO:0000256" key="4">
    <source>
        <dbReference type="ARBA" id="ARBA00023136"/>
    </source>
</evidence>
<feature type="transmembrane region" description="Helical" evidence="5">
    <location>
        <begin position="252"/>
        <end position="273"/>
    </location>
</feature>
<comment type="similarity">
    <text evidence="5">Belongs to the 4-toluene sulfonate uptake permease (TSUP) (TC 2.A.102) family.</text>
</comment>
<dbReference type="GO" id="GO:0005886">
    <property type="term" value="C:plasma membrane"/>
    <property type="evidence" value="ECO:0007669"/>
    <property type="project" value="UniProtKB-SubCell"/>
</dbReference>
<dbReference type="Proteomes" id="UP000248857">
    <property type="component" value="Unassembled WGS sequence"/>
</dbReference>
<feature type="transmembrane region" description="Helical" evidence="5">
    <location>
        <begin position="158"/>
        <end position="177"/>
    </location>
</feature>
<dbReference type="PANTHER" id="PTHR43483:SF3">
    <property type="entry name" value="MEMBRANE TRANSPORTER PROTEIN HI_0806-RELATED"/>
    <property type="match status" value="1"/>
</dbReference>
<feature type="transmembrane region" description="Helical" evidence="5">
    <location>
        <begin position="218"/>
        <end position="240"/>
    </location>
</feature>
<dbReference type="AlphaFoldDB" id="A0A2W1K4A6"/>
<feature type="transmembrane region" description="Helical" evidence="5">
    <location>
        <begin position="189"/>
        <end position="206"/>
    </location>
</feature>
<sequence>MEPLSLGLFAGLGITAGVMAGLLGIGGGMLIVPGLFYLFGVIHLPEASLMHMAAGTSMCVMIFTASSSTWAHHTKGHIQWSIFRSVIAWIGLGVVVGNLLSNRLPTDLLELIFGVFLLAIAFKIFLGKQKSNEESEAVQAPSFAATSGIGMVIGFKSGILGIGGGALSVPFLLYCGLPMPKASGTSASFTLPIAITGTLSFMLLSGNTELIPWSTGYIYWPAVALIAPLTMLGAPIGAQLSRIVPADKLRTIFACLLLFISIKMLWGTSYINFGGPALVH</sequence>
<proteinExistence type="inferred from homology"/>
<feature type="transmembrane region" description="Helical" evidence="5">
    <location>
        <begin position="51"/>
        <end position="70"/>
    </location>
</feature>
<evidence type="ECO:0000256" key="1">
    <source>
        <dbReference type="ARBA" id="ARBA00004141"/>
    </source>
</evidence>
<organism evidence="6 7">
    <name type="scientific">Acaryochloris thomasi RCC1774</name>
    <dbReference type="NCBI Taxonomy" id="1764569"/>
    <lineage>
        <taxon>Bacteria</taxon>
        <taxon>Bacillati</taxon>
        <taxon>Cyanobacteriota</taxon>
        <taxon>Cyanophyceae</taxon>
        <taxon>Acaryochloridales</taxon>
        <taxon>Acaryochloridaceae</taxon>
        <taxon>Acaryochloris</taxon>
        <taxon>Acaryochloris thomasi</taxon>
    </lineage>
</organism>
<reference evidence="6 7" key="1">
    <citation type="journal article" date="2018" name="Sci. Rep.">
        <title>A novel species of the marine cyanobacterium Acaryochloris with a unique pigment content and lifestyle.</title>
        <authorList>
            <person name="Partensky F."/>
            <person name="Six C."/>
            <person name="Ratin M."/>
            <person name="Garczarek L."/>
            <person name="Vaulot D."/>
            <person name="Probert I."/>
            <person name="Calteau A."/>
            <person name="Gourvil P."/>
            <person name="Marie D."/>
            <person name="Grebert T."/>
            <person name="Bouchier C."/>
            <person name="Le Panse S."/>
            <person name="Gachenot M."/>
            <person name="Rodriguez F."/>
            <person name="Garrido J.L."/>
        </authorList>
    </citation>
    <scope>NUCLEOTIDE SEQUENCE [LARGE SCALE GENOMIC DNA]</scope>
    <source>
        <strain evidence="6 7">RCC1774</strain>
    </source>
</reference>
<feature type="transmembrane region" description="Helical" evidence="5">
    <location>
        <begin position="82"/>
        <end position="101"/>
    </location>
</feature>
<keyword evidence="3 5" id="KW-1133">Transmembrane helix</keyword>
<feature type="transmembrane region" description="Helical" evidence="5">
    <location>
        <begin position="6"/>
        <end position="39"/>
    </location>
</feature>
<gene>
    <name evidence="6" type="ORF">C1752_00621</name>
</gene>
<dbReference type="PANTHER" id="PTHR43483">
    <property type="entry name" value="MEMBRANE TRANSPORTER PROTEIN HI_0806-RELATED"/>
    <property type="match status" value="1"/>
</dbReference>
<keyword evidence="5" id="KW-1003">Cell membrane</keyword>
<comment type="subcellular location">
    <subcellularLocation>
        <location evidence="5">Cell membrane</location>
        <topology evidence="5">Multi-pass membrane protein</topology>
    </subcellularLocation>
    <subcellularLocation>
        <location evidence="1">Membrane</location>
        <topology evidence="1">Multi-pass membrane protein</topology>
    </subcellularLocation>
</comment>
<evidence type="ECO:0000256" key="2">
    <source>
        <dbReference type="ARBA" id="ARBA00022692"/>
    </source>
</evidence>
<comment type="caution">
    <text evidence="6">The sequence shown here is derived from an EMBL/GenBank/DDBJ whole genome shotgun (WGS) entry which is preliminary data.</text>
</comment>
<dbReference type="RefSeq" id="WP_110984612.1">
    <property type="nucleotide sequence ID" value="NZ_CAWNWM010000002.1"/>
</dbReference>
<dbReference type="OrthoDB" id="457670at2"/>
<name>A0A2W1K4A6_9CYAN</name>
<keyword evidence="2 5" id="KW-0812">Transmembrane</keyword>
<evidence type="ECO:0000313" key="6">
    <source>
        <dbReference type="EMBL" id="PZD74677.1"/>
    </source>
</evidence>
<feature type="transmembrane region" description="Helical" evidence="5">
    <location>
        <begin position="108"/>
        <end position="126"/>
    </location>
</feature>
<dbReference type="InterPro" id="IPR002781">
    <property type="entry name" value="TM_pro_TauE-like"/>
</dbReference>
<dbReference type="Pfam" id="PF01925">
    <property type="entry name" value="TauE"/>
    <property type="match status" value="1"/>
</dbReference>
<evidence type="ECO:0000256" key="3">
    <source>
        <dbReference type="ARBA" id="ARBA00022989"/>
    </source>
</evidence>
<evidence type="ECO:0000313" key="7">
    <source>
        <dbReference type="Proteomes" id="UP000248857"/>
    </source>
</evidence>
<evidence type="ECO:0000256" key="5">
    <source>
        <dbReference type="RuleBase" id="RU363041"/>
    </source>
</evidence>
<keyword evidence="4 5" id="KW-0472">Membrane</keyword>
<dbReference type="EMBL" id="PQWO01000002">
    <property type="protein sequence ID" value="PZD74677.1"/>
    <property type="molecule type" value="Genomic_DNA"/>
</dbReference>
<keyword evidence="7" id="KW-1185">Reference proteome</keyword>